<dbReference type="SUPFAM" id="SSF88723">
    <property type="entry name" value="PIN domain-like"/>
    <property type="match status" value="1"/>
</dbReference>
<feature type="domain" description="PIN" evidence="1">
    <location>
        <begin position="17"/>
        <end position="131"/>
    </location>
</feature>
<dbReference type="InterPro" id="IPR002716">
    <property type="entry name" value="PIN_dom"/>
</dbReference>
<dbReference type="Proteomes" id="UP000218151">
    <property type="component" value="Unassembled WGS sequence"/>
</dbReference>
<sequence>MRQKVQLRGAHHLTVVTLDTNILVYYVDADAGERHASAVGLMRRFASAQGVLSQQVVGEFLNVARRSSHLDEDVIRTIAVELISTFPILPTPLDLLPEAFDLSRRHKLQYWDALILTVARANGVATLLTEDMQDGATIDGVLILDPFNPANRARLDALLPA</sequence>
<dbReference type="EMBL" id="NSLI01000005">
    <property type="protein sequence ID" value="PAX06557.1"/>
    <property type="molecule type" value="Genomic_DNA"/>
</dbReference>
<evidence type="ECO:0000313" key="2">
    <source>
        <dbReference type="EMBL" id="PAX06557.1"/>
    </source>
</evidence>
<dbReference type="CDD" id="cd18692">
    <property type="entry name" value="PIN_VapC-like"/>
    <property type="match status" value="1"/>
</dbReference>
<dbReference type="AlphaFoldDB" id="A0A2A2SBC6"/>
<evidence type="ECO:0000313" key="3">
    <source>
        <dbReference type="Proteomes" id="UP000218151"/>
    </source>
</evidence>
<organism evidence="2 3">
    <name type="scientific">Sphingomonas lenta</name>
    <dbReference type="NCBI Taxonomy" id="1141887"/>
    <lineage>
        <taxon>Bacteria</taxon>
        <taxon>Pseudomonadati</taxon>
        <taxon>Pseudomonadota</taxon>
        <taxon>Alphaproteobacteria</taxon>
        <taxon>Sphingomonadales</taxon>
        <taxon>Sphingomonadaceae</taxon>
        <taxon>Sphingomonas</taxon>
    </lineage>
</organism>
<dbReference type="Gene3D" id="3.40.50.1010">
    <property type="entry name" value="5'-nuclease"/>
    <property type="match status" value="1"/>
</dbReference>
<name>A0A2A2SBC6_9SPHN</name>
<dbReference type="InterPro" id="IPR029060">
    <property type="entry name" value="PIN-like_dom_sf"/>
</dbReference>
<reference evidence="3" key="1">
    <citation type="submission" date="2017-09" db="EMBL/GenBank/DDBJ databases">
        <authorList>
            <person name="Feng G."/>
            <person name="Zhu H."/>
        </authorList>
    </citation>
    <scope>NUCLEOTIDE SEQUENCE [LARGE SCALE GENOMIC DNA]</scope>
    <source>
        <strain evidence="3">1PNM-20</strain>
    </source>
</reference>
<accession>A0A2A2SBC6</accession>
<evidence type="ECO:0000259" key="1">
    <source>
        <dbReference type="Pfam" id="PF01850"/>
    </source>
</evidence>
<dbReference type="Pfam" id="PF01850">
    <property type="entry name" value="PIN"/>
    <property type="match status" value="1"/>
</dbReference>
<proteinExistence type="predicted"/>
<dbReference type="OrthoDB" id="163436at2"/>
<gene>
    <name evidence="2" type="ORF">CKY28_15505</name>
</gene>
<protein>
    <submittedName>
        <fullName evidence="2">VapC toxin family PIN domain ribonuclease</fullName>
    </submittedName>
</protein>
<comment type="caution">
    <text evidence="2">The sequence shown here is derived from an EMBL/GenBank/DDBJ whole genome shotgun (WGS) entry which is preliminary data.</text>
</comment>
<keyword evidence="3" id="KW-1185">Reference proteome</keyword>